<organism evidence="2 3">
    <name type="scientific">Gigaspora margarita</name>
    <dbReference type="NCBI Taxonomy" id="4874"/>
    <lineage>
        <taxon>Eukaryota</taxon>
        <taxon>Fungi</taxon>
        <taxon>Fungi incertae sedis</taxon>
        <taxon>Mucoromycota</taxon>
        <taxon>Glomeromycotina</taxon>
        <taxon>Glomeromycetes</taxon>
        <taxon>Diversisporales</taxon>
        <taxon>Gigasporaceae</taxon>
        <taxon>Gigaspora</taxon>
    </lineage>
</organism>
<feature type="non-terminal residue" evidence="2">
    <location>
        <position position="1"/>
    </location>
</feature>
<comment type="caution">
    <text evidence="2">The sequence shown here is derived from an EMBL/GenBank/DDBJ whole genome shotgun (WGS) entry which is preliminary data.</text>
</comment>
<dbReference type="Proteomes" id="UP000789901">
    <property type="component" value="Unassembled WGS sequence"/>
</dbReference>
<accession>A0ABN7X7B0</accession>
<keyword evidence="1" id="KW-0812">Transmembrane</keyword>
<keyword evidence="3" id="KW-1185">Reference proteome</keyword>
<dbReference type="EMBL" id="CAJVQB010090885">
    <property type="protein sequence ID" value="CAG8848155.1"/>
    <property type="molecule type" value="Genomic_DNA"/>
</dbReference>
<keyword evidence="1" id="KW-1133">Transmembrane helix</keyword>
<evidence type="ECO:0000313" key="2">
    <source>
        <dbReference type="EMBL" id="CAG8848155.1"/>
    </source>
</evidence>
<protein>
    <submittedName>
        <fullName evidence="2">16114_t:CDS:1</fullName>
    </submittedName>
</protein>
<evidence type="ECO:0000313" key="3">
    <source>
        <dbReference type="Proteomes" id="UP000789901"/>
    </source>
</evidence>
<feature type="transmembrane region" description="Helical" evidence="1">
    <location>
        <begin position="20"/>
        <end position="51"/>
    </location>
</feature>
<proteinExistence type="predicted"/>
<sequence>VLEGIVVVDKLVVDSSDSVFVVSVYVVVGSVLVVLVVCVLELSSGLLLLLFDSGIGI</sequence>
<evidence type="ECO:0000256" key="1">
    <source>
        <dbReference type="SAM" id="Phobius"/>
    </source>
</evidence>
<gene>
    <name evidence="2" type="ORF">GMARGA_LOCUS39045</name>
</gene>
<reference evidence="2 3" key="1">
    <citation type="submission" date="2021-06" db="EMBL/GenBank/DDBJ databases">
        <authorList>
            <person name="Kallberg Y."/>
            <person name="Tangrot J."/>
            <person name="Rosling A."/>
        </authorList>
    </citation>
    <scope>NUCLEOTIDE SEQUENCE [LARGE SCALE GENOMIC DNA]</scope>
    <source>
        <strain evidence="2 3">120-4 pot B 10/14</strain>
    </source>
</reference>
<name>A0ABN7X7B0_GIGMA</name>
<keyword evidence="1" id="KW-0472">Membrane</keyword>
<feature type="non-terminal residue" evidence="2">
    <location>
        <position position="57"/>
    </location>
</feature>